<comment type="caution">
    <text evidence="3">The sequence shown here is derived from an EMBL/GenBank/DDBJ whole genome shotgun (WGS) entry which is preliminary data.</text>
</comment>
<evidence type="ECO:0000313" key="4">
    <source>
        <dbReference type="Proteomes" id="UP000718593"/>
    </source>
</evidence>
<keyword evidence="1" id="KW-0812">Transmembrane</keyword>
<dbReference type="Pfam" id="PF11906">
    <property type="entry name" value="DUF3426"/>
    <property type="match status" value="1"/>
</dbReference>
<evidence type="ECO:0000256" key="1">
    <source>
        <dbReference type="SAM" id="Phobius"/>
    </source>
</evidence>
<dbReference type="Pfam" id="PF13719">
    <property type="entry name" value="Zn_ribbon_5"/>
    <property type="match status" value="1"/>
</dbReference>
<gene>
    <name evidence="3" type="ORF">HXL68_10255</name>
</gene>
<dbReference type="InterPro" id="IPR021834">
    <property type="entry name" value="DUF3426"/>
</dbReference>
<organism evidence="3 4">
    <name type="scientific">Dechloromonas agitata</name>
    <dbReference type="NCBI Taxonomy" id="73030"/>
    <lineage>
        <taxon>Bacteria</taxon>
        <taxon>Pseudomonadati</taxon>
        <taxon>Pseudomonadota</taxon>
        <taxon>Betaproteobacteria</taxon>
        <taxon>Rhodocyclales</taxon>
        <taxon>Azonexaceae</taxon>
        <taxon>Dechloromonas</taxon>
    </lineage>
</organism>
<protein>
    <submittedName>
        <fullName evidence="3">Zinc-ribbon domain-containing protein</fullName>
    </submittedName>
</protein>
<dbReference type="InterPro" id="IPR011723">
    <property type="entry name" value="Znf/thioredoxin_put"/>
</dbReference>
<dbReference type="NCBIfam" id="TIGR02098">
    <property type="entry name" value="MJ0042_CXXC"/>
    <property type="match status" value="1"/>
</dbReference>
<reference evidence="3" key="1">
    <citation type="submission" date="2020-04" db="EMBL/GenBank/DDBJ databases">
        <title>Deep metagenomics examines the oral microbiome during advanced dental caries in children, revealing novel taxa and co-occurrences with host molecules.</title>
        <authorList>
            <person name="Baker J.L."/>
            <person name="Morton J.T."/>
            <person name="Dinis M."/>
            <person name="Alvarez R."/>
            <person name="Tran N.C."/>
            <person name="Knight R."/>
            <person name="Edlund A."/>
        </authorList>
    </citation>
    <scope>NUCLEOTIDE SEQUENCE</scope>
    <source>
        <strain evidence="3">JCVI_32_bin.24</strain>
    </source>
</reference>
<dbReference type="Proteomes" id="UP000718593">
    <property type="component" value="Unassembled WGS sequence"/>
</dbReference>
<feature type="domain" description="Zinc finger/thioredoxin putative" evidence="2">
    <location>
        <begin position="9"/>
        <end position="45"/>
    </location>
</feature>
<dbReference type="EMBL" id="JABZMI010000201">
    <property type="protein sequence ID" value="MBF1165414.1"/>
    <property type="molecule type" value="Genomic_DNA"/>
</dbReference>
<keyword evidence="1" id="KW-0472">Membrane</keyword>
<proteinExistence type="predicted"/>
<name>A0A930BTJ2_9RHOO</name>
<evidence type="ECO:0000313" key="3">
    <source>
        <dbReference type="EMBL" id="MBF1165414.1"/>
    </source>
</evidence>
<accession>A0A930BTJ2</accession>
<dbReference type="AlphaFoldDB" id="A0A930BTJ2"/>
<evidence type="ECO:0000259" key="2">
    <source>
        <dbReference type="Pfam" id="PF13719"/>
    </source>
</evidence>
<feature type="transmembrane region" description="Helical" evidence="1">
    <location>
        <begin position="237"/>
        <end position="256"/>
    </location>
</feature>
<sequence>MSGGNPALMRTRCPECATVFRVTSEQLRRKAGKVRCGHCQAVFNAFDHWQADSRDESPPVVTPLADESALPEPLPFEVSGMPDSPEIAAIEFDPAATIVASPDSFPQEDLLEALPAIAASAPDEAGAFPLEPAALPSAEAQEMDAQLPEARFDAAETLIAAPRPDVQPYTGQLPAAVENPPGADETPEQSAQAAREAGLVAARELADTAAYNRWAAGTLASDGRGVFDGEESCRARWPFVLVAVLLLLALVAQILLHFRTDIVLRLPSLAAAYEALGIDLPLPRNPALVSIETSDLQSDTARGLFVLQATLKNRAAHAQAWPALELSLTDTNDAVVARRVMYAAEYLPPGTTSDAFPPNVDVAVRLWIEAKGLGASGYRLYIFYP</sequence>
<keyword evidence="1" id="KW-1133">Transmembrane helix</keyword>